<organism evidence="7">
    <name type="scientific">uncultured Alphaproteobacteria bacterium</name>
    <dbReference type="NCBI Taxonomy" id="91750"/>
    <lineage>
        <taxon>Bacteria</taxon>
        <taxon>Pseudomonadati</taxon>
        <taxon>Pseudomonadota</taxon>
        <taxon>Alphaproteobacteria</taxon>
        <taxon>environmental samples</taxon>
    </lineage>
</organism>
<dbReference type="InterPro" id="IPR023171">
    <property type="entry name" value="Na/H_antiporter_dom_sf"/>
</dbReference>
<keyword evidence="4 6" id="KW-1133">Transmembrane helix</keyword>
<comment type="function">
    <text evidence="6">Na(+)/H(+) antiporter that extrudes sodium in exchange for external protons.</text>
</comment>
<dbReference type="GO" id="GO:0006885">
    <property type="term" value="P:regulation of pH"/>
    <property type="evidence" value="ECO:0007669"/>
    <property type="project" value="UniProtKB-UniRule"/>
</dbReference>
<dbReference type="NCBIfam" id="NF007112">
    <property type="entry name" value="PRK09561.1"/>
    <property type="match status" value="1"/>
</dbReference>
<keyword evidence="6" id="KW-0813">Transport</keyword>
<protein>
    <recommendedName>
        <fullName evidence="6">Na(+)/H(+) antiporter NhaA</fullName>
    </recommendedName>
    <alternativeName>
        <fullName evidence="6">Sodium/proton antiporter NhaA</fullName>
    </alternativeName>
</protein>
<dbReference type="NCBIfam" id="NF007111">
    <property type="entry name" value="PRK09560.1"/>
    <property type="match status" value="1"/>
</dbReference>
<evidence type="ECO:0000256" key="4">
    <source>
        <dbReference type="ARBA" id="ARBA00022989"/>
    </source>
</evidence>
<gene>
    <name evidence="6 7" type="primary">nhaA</name>
    <name evidence="7" type="ORF">KL86APRO_11269</name>
</gene>
<evidence type="ECO:0000256" key="3">
    <source>
        <dbReference type="ARBA" id="ARBA00022692"/>
    </source>
</evidence>
<keyword evidence="6" id="KW-0406">Ion transport</keyword>
<feature type="transmembrane region" description="Helical" evidence="6">
    <location>
        <begin position="98"/>
        <end position="117"/>
    </location>
</feature>
<dbReference type="GO" id="GO:0005886">
    <property type="term" value="C:plasma membrane"/>
    <property type="evidence" value="ECO:0007669"/>
    <property type="project" value="UniProtKB-SubCell"/>
</dbReference>
<evidence type="ECO:0000256" key="5">
    <source>
        <dbReference type="ARBA" id="ARBA00023136"/>
    </source>
</evidence>
<evidence type="ECO:0000256" key="6">
    <source>
        <dbReference type="HAMAP-Rule" id="MF_01844"/>
    </source>
</evidence>
<dbReference type="InterPro" id="IPR004670">
    <property type="entry name" value="NhaA"/>
</dbReference>
<feature type="transmembrane region" description="Helical" evidence="6">
    <location>
        <begin position="360"/>
        <end position="380"/>
    </location>
</feature>
<dbReference type="GO" id="GO:0015385">
    <property type="term" value="F:sodium:proton antiporter activity"/>
    <property type="evidence" value="ECO:0007669"/>
    <property type="project" value="UniProtKB-UniRule"/>
</dbReference>
<dbReference type="EMBL" id="FLUO01000001">
    <property type="protein sequence ID" value="SBW00203.1"/>
    <property type="molecule type" value="Genomic_DNA"/>
</dbReference>
<keyword evidence="6" id="KW-0739">Sodium transport</keyword>
<dbReference type="HAMAP" id="MF_01844">
    <property type="entry name" value="NhaA"/>
    <property type="match status" value="1"/>
</dbReference>
<evidence type="ECO:0000313" key="7">
    <source>
        <dbReference type="EMBL" id="SBW00203.1"/>
    </source>
</evidence>
<name>A0A212JL82_9PROT</name>
<comment type="subcellular location">
    <subcellularLocation>
        <location evidence="1">Cell inner membrane</location>
        <topology evidence="1">Multi-pass membrane protein</topology>
    </subcellularLocation>
    <subcellularLocation>
        <location evidence="6">Cell membrane</location>
        <topology evidence="6">Multi-pass membrane protein</topology>
    </subcellularLocation>
</comment>
<feature type="transmembrane region" description="Helical" evidence="6">
    <location>
        <begin position="59"/>
        <end position="77"/>
    </location>
</feature>
<dbReference type="PANTHER" id="PTHR30341:SF0">
    <property type="entry name" value="NA(+)_H(+) ANTIPORTER NHAA"/>
    <property type="match status" value="1"/>
</dbReference>
<dbReference type="PANTHER" id="PTHR30341">
    <property type="entry name" value="SODIUM ION/PROTON ANTIPORTER NHAA-RELATED"/>
    <property type="match status" value="1"/>
</dbReference>
<dbReference type="NCBIfam" id="TIGR00773">
    <property type="entry name" value="NhaA"/>
    <property type="match status" value="1"/>
</dbReference>
<accession>A0A212JL82</accession>
<evidence type="ECO:0000256" key="2">
    <source>
        <dbReference type="ARBA" id="ARBA00022475"/>
    </source>
</evidence>
<keyword evidence="5 6" id="KW-0472">Membrane</keyword>
<feature type="transmembrane region" description="Helical" evidence="6">
    <location>
        <begin position="156"/>
        <end position="175"/>
    </location>
</feature>
<keyword evidence="6" id="KW-0915">Sodium</keyword>
<dbReference type="Gene3D" id="1.20.1530.10">
    <property type="entry name" value="Na+/H+ antiporter like domain"/>
    <property type="match status" value="1"/>
</dbReference>
<comment type="catalytic activity">
    <reaction evidence="6">
        <text>Na(+)(in) + 2 H(+)(out) = Na(+)(out) + 2 H(+)(in)</text>
        <dbReference type="Rhea" id="RHEA:29251"/>
        <dbReference type="ChEBI" id="CHEBI:15378"/>
        <dbReference type="ChEBI" id="CHEBI:29101"/>
    </reaction>
</comment>
<dbReference type="AlphaFoldDB" id="A0A212JL82"/>
<comment type="similarity">
    <text evidence="6">Belongs to the NhaA Na(+)/H(+) (TC 2.A.33) antiporter family.</text>
</comment>
<keyword evidence="6" id="KW-0050">Antiport</keyword>
<feature type="transmembrane region" description="Helical" evidence="6">
    <location>
        <begin position="181"/>
        <end position="200"/>
    </location>
</feature>
<reference evidence="7" key="1">
    <citation type="submission" date="2016-04" db="EMBL/GenBank/DDBJ databases">
        <authorList>
            <person name="Evans L.H."/>
            <person name="Alamgir A."/>
            <person name="Owens N."/>
            <person name="Weber N.D."/>
            <person name="Virtaneva K."/>
            <person name="Barbian K."/>
            <person name="Babar A."/>
            <person name="Rosenke K."/>
        </authorList>
    </citation>
    <scope>NUCLEOTIDE SEQUENCE</scope>
    <source>
        <strain evidence="7">86</strain>
    </source>
</reference>
<dbReference type="Pfam" id="PF06965">
    <property type="entry name" value="Na_H_antiport_1"/>
    <property type="match status" value="1"/>
</dbReference>
<keyword evidence="2 6" id="KW-1003">Cell membrane</keyword>
<proteinExistence type="inferred from homology"/>
<feature type="transmembrane region" description="Helical" evidence="6">
    <location>
        <begin position="330"/>
        <end position="353"/>
    </location>
</feature>
<sequence>MPPRRPLPINPEAASGMLLVGCALVAIVFVNSGLAEIYRAALDAHLAVGFGDFKIDKPLHLWINDGLMAIFFLLVGLEIKREALYGRLSSRERAALPVLAAAGGMAAPALVYVGFNLGSPETLRGWAIPAATDIAFALGVLALVGPRVPRSLKIFLMALAVIDDLGAIVIIAAFYTADLALAPLAVAGGCVAVLAAMNRLGVRRIPWYLLVGAVLWVAVLKSGVHATLAGVALALAIPADCAHGERESPLKHLEHAIAGWVNFAIMPIFAFANAGIELAGMTADDMVAPVPLGIAAGLFLGKQAGVMGAVWLAIRTRVAQMPQGTTWTDIYGVALLTGIGFTMSLFIGMLAFSDPQHANAVRFGVLSGSLASAVLGFAWLRRLPVREGEAEAEAH</sequence>
<feature type="transmembrane region" description="Helical" evidence="6">
    <location>
        <begin position="292"/>
        <end position="314"/>
    </location>
</feature>
<feature type="transmembrane region" description="Helical" evidence="6">
    <location>
        <begin position="257"/>
        <end position="280"/>
    </location>
</feature>
<feature type="transmembrane region" description="Helical" evidence="6">
    <location>
        <begin position="207"/>
        <end position="237"/>
    </location>
</feature>
<feature type="transmembrane region" description="Helical" evidence="6">
    <location>
        <begin position="123"/>
        <end position="144"/>
    </location>
</feature>
<evidence type="ECO:0000256" key="1">
    <source>
        <dbReference type="ARBA" id="ARBA00004429"/>
    </source>
</evidence>
<keyword evidence="3 6" id="KW-0812">Transmembrane</keyword>